<dbReference type="AlphaFoldDB" id="A0A9N7VK34"/>
<organism evidence="1 2">
    <name type="scientific">Pleuronectes platessa</name>
    <name type="common">European plaice</name>
    <dbReference type="NCBI Taxonomy" id="8262"/>
    <lineage>
        <taxon>Eukaryota</taxon>
        <taxon>Metazoa</taxon>
        <taxon>Chordata</taxon>
        <taxon>Craniata</taxon>
        <taxon>Vertebrata</taxon>
        <taxon>Euteleostomi</taxon>
        <taxon>Actinopterygii</taxon>
        <taxon>Neopterygii</taxon>
        <taxon>Teleostei</taxon>
        <taxon>Neoteleostei</taxon>
        <taxon>Acanthomorphata</taxon>
        <taxon>Carangaria</taxon>
        <taxon>Pleuronectiformes</taxon>
        <taxon>Pleuronectoidei</taxon>
        <taxon>Pleuronectidae</taxon>
        <taxon>Pleuronectes</taxon>
    </lineage>
</organism>
<reference evidence="1" key="1">
    <citation type="submission" date="2020-03" db="EMBL/GenBank/DDBJ databases">
        <authorList>
            <person name="Weist P."/>
        </authorList>
    </citation>
    <scope>NUCLEOTIDE SEQUENCE</scope>
</reference>
<name>A0A9N7VK34_PLEPL</name>
<accession>A0A9N7VK34</accession>
<proteinExistence type="predicted"/>
<evidence type="ECO:0000313" key="1">
    <source>
        <dbReference type="EMBL" id="CAB1450792.1"/>
    </source>
</evidence>
<protein>
    <submittedName>
        <fullName evidence="1">Uncharacterized protein</fullName>
    </submittedName>
</protein>
<gene>
    <name evidence="1" type="ORF">PLEPLA_LOCUS38484</name>
</gene>
<dbReference type="Proteomes" id="UP001153269">
    <property type="component" value="Unassembled WGS sequence"/>
</dbReference>
<dbReference type="EMBL" id="CADEAL010004067">
    <property type="protein sequence ID" value="CAB1450792.1"/>
    <property type="molecule type" value="Genomic_DNA"/>
</dbReference>
<comment type="caution">
    <text evidence="1">The sequence shown here is derived from an EMBL/GenBank/DDBJ whole genome shotgun (WGS) entry which is preliminary data.</text>
</comment>
<sequence length="107" mass="11743">MRSPGADRPSITQSGCTEAITIRATVVIRKLCCAHCRPLENGNRCFNGLNQFDLQVLLCLLLISRPRTGTPSTGTPSRSKTHYVNSWKGTAGFRWPQLLDPSNNNSA</sequence>
<evidence type="ECO:0000313" key="2">
    <source>
        <dbReference type="Proteomes" id="UP001153269"/>
    </source>
</evidence>
<keyword evidence="2" id="KW-1185">Reference proteome</keyword>